<reference evidence="4 5" key="1">
    <citation type="submission" date="2019-03" db="EMBL/GenBank/DDBJ databases">
        <title>Genomic Encyclopedia of Type Strains, Phase III (KMG-III): the genomes of soil and plant-associated and newly described type strains.</title>
        <authorList>
            <person name="Whitman W."/>
        </authorList>
    </citation>
    <scope>NUCLEOTIDE SEQUENCE [LARGE SCALE GENOMIC DNA]</scope>
    <source>
        <strain evidence="4 5">VKMAc-2574</strain>
    </source>
</reference>
<feature type="region of interest" description="Disordered" evidence="1">
    <location>
        <begin position="53"/>
        <end position="96"/>
    </location>
</feature>
<feature type="domain" description="M23ase beta-sheet core" evidence="3">
    <location>
        <begin position="127"/>
        <end position="224"/>
    </location>
</feature>
<dbReference type="Proteomes" id="UP000295060">
    <property type="component" value="Unassembled WGS sequence"/>
</dbReference>
<proteinExistence type="predicted"/>
<accession>A0ABY2FEY5</accession>
<keyword evidence="5" id="KW-1185">Reference proteome</keyword>
<keyword evidence="2" id="KW-0472">Membrane</keyword>
<dbReference type="CDD" id="cd12797">
    <property type="entry name" value="M23_peptidase"/>
    <property type="match status" value="1"/>
</dbReference>
<dbReference type="Gene3D" id="2.70.70.10">
    <property type="entry name" value="Glucose Permease (Domain IIA)"/>
    <property type="match status" value="1"/>
</dbReference>
<dbReference type="Pfam" id="PF01551">
    <property type="entry name" value="Peptidase_M23"/>
    <property type="match status" value="1"/>
</dbReference>
<protein>
    <submittedName>
        <fullName evidence="4">Murein DD-endopeptidase MepM/ murein hydrolase activator NlpD</fullName>
    </submittedName>
</protein>
<comment type="caution">
    <text evidence="4">The sequence shown here is derived from an EMBL/GenBank/DDBJ whole genome shotgun (WGS) entry which is preliminary data.</text>
</comment>
<keyword evidence="4" id="KW-0378">Hydrolase</keyword>
<dbReference type="InterPro" id="IPR016047">
    <property type="entry name" value="M23ase_b-sheet_dom"/>
</dbReference>
<keyword evidence="2" id="KW-1133">Transmembrane helix</keyword>
<evidence type="ECO:0000259" key="3">
    <source>
        <dbReference type="Pfam" id="PF01551"/>
    </source>
</evidence>
<evidence type="ECO:0000313" key="5">
    <source>
        <dbReference type="Proteomes" id="UP000295060"/>
    </source>
</evidence>
<gene>
    <name evidence="4" type="ORF">EV137_3296</name>
</gene>
<feature type="compositionally biased region" description="Low complexity" evidence="1">
    <location>
        <begin position="67"/>
        <end position="76"/>
    </location>
</feature>
<evidence type="ECO:0000256" key="1">
    <source>
        <dbReference type="SAM" id="MobiDB-lite"/>
    </source>
</evidence>
<dbReference type="EMBL" id="SODU01000002">
    <property type="protein sequence ID" value="TDW89501.1"/>
    <property type="molecule type" value="Genomic_DNA"/>
</dbReference>
<keyword evidence="2" id="KW-0812">Transmembrane</keyword>
<feature type="transmembrane region" description="Helical" evidence="2">
    <location>
        <begin position="21"/>
        <end position="46"/>
    </location>
</feature>
<dbReference type="SUPFAM" id="SSF51261">
    <property type="entry name" value="Duplicated hybrid motif"/>
    <property type="match status" value="1"/>
</dbReference>
<feature type="compositionally biased region" description="Low complexity" evidence="1">
    <location>
        <begin position="87"/>
        <end position="96"/>
    </location>
</feature>
<dbReference type="GO" id="GO:0016787">
    <property type="term" value="F:hydrolase activity"/>
    <property type="evidence" value="ECO:0007669"/>
    <property type="project" value="UniProtKB-KW"/>
</dbReference>
<evidence type="ECO:0000256" key="2">
    <source>
        <dbReference type="SAM" id="Phobius"/>
    </source>
</evidence>
<name>A0ABY2FEY5_9ACTN</name>
<sequence length="276" mass="29077">MRNGVLRGDRQRILVPVTRRAWVAFLLAVVIVGGGGWFGLSAAGVFDRAQPTAVSSTPRATPPQTTPPTTGVSQPSVRPQSSKPVQSRAPAVTTAPPRASAVRRYVFPVGGCRADASQSHHDYPASDIFAHVGCLFVAPVDGRVDEVTRIDSWDAKTNRGADRGGLSVSVVGADGVRYYGSHLSAIQPGIAPGVPVRAGQPLGRTGKTGSAQGTPPHLHFGISWPTAPNMWWVRRGAVAPQRFLNSWHDGGQLSPAALVAASHRAYGADHGCRSYC</sequence>
<dbReference type="InterPro" id="IPR011055">
    <property type="entry name" value="Dup_hybrid_motif"/>
</dbReference>
<evidence type="ECO:0000313" key="4">
    <source>
        <dbReference type="EMBL" id="TDW89501.1"/>
    </source>
</evidence>
<organism evidence="4 5">
    <name type="scientific">Kribbella pratensis</name>
    <dbReference type="NCBI Taxonomy" id="2512112"/>
    <lineage>
        <taxon>Bacteria</taxon>
        <taxon>Bacillati</taxon>
        <taxon>Actinomycetota</taxon>
        <taxon>Actinomycetes</taxon>
        <taxon>Propionibacteriales</taxon>
        <taxon>Kribbellaceae</taxon>
        <taxon>Kribbella</taxon>
    </lineage>
</organism>